<feature type="transmembrane region" description="Helical" evidence="1">
    <location>
        <begin position="544"/>
        <end position="566"/>
    </location>
</feature>
<keyword evidence="1" id="KW-0812">Transmembrane</keyword>
<keyword evidence="1" id="KW-1133">Transmembrane helix</keyword>
<dbReference type="OrthoDB" id="5376804at2759"/>
<sequence length="653" mass="72839">MDNPPPYTERKSSLDITQKLERKLAGLNASENVFKRWIYEIVTWTISALCMAAIIVVLMNINNRSLAGRTTLVTTYSVLSKLASAALLLPTSEALGQLKWNWLRSREIWDFEIFDKASRGAWGSILLLFRTKGRSLAALGAALTLLLIANDTFFQQVVDLPERWSLESNRSSSIARIVRYEPQYDVTYKKDVQVSNMDQYVKPTLERFFYGNGTQPVPFGNGTRPDIPLSCPSSNCTFPEYNTLGACSRCTDVSALLEFGCRTAKVDWVPRLEFGYNLASFKYPNGSMCGYFLNLTSSMPVLMSGYMTSAISSTANASVGEALLLRILTLSDAYPSTPLWGGSVNFKDIQHALAKVIVVGAADGVDSVHRNVTPIAKECMLAWCVKRVRSSYQYATYREEIVSEFLNTTSLPYPWTSQVYTSVDVNGTEAFNLRDVDINPPGDAQSYGMRNDSHVNVYLNFDDIFPSFLTAVNATTEPKFRYQTRIKGPLFRQIHMNPWVAPNNITHHFERLAMALTNLLRSSDSGEPVSGSAYKIETFIHVQWAWLTFPFTLLFLSLLFLVATMIKTSGKGDNGGPGAWKTSAMPTLIYGLPSELQKQFISPTAGRTTMPDDAKKVRIKLHPTKGWRVSGHPLSPDSPVVVFRSNQPPPGWI</sequence>
<dbReference type="PANTHER" id="PTHR35394:SF5">
    <property type="entry name" value="DUF3176 DOMAIN-CONTAINING PROTEIN"/>
    <property type="match status" value="1"/>
</dbReference>
<feature type="transmembrane region" description="Helical" evidence="1">
    <location>
        <begin position="37"/>
        <end position="59"/>
    </location>
</feature>
<feature type="transmembrane region" description="Helical" evidence="1">
    <location>
        <begin position="136"/>
        <end position="154"/>
    </location>
</feature>
<dbReference type="Proteomes" id="UP000800035">
    <property type="component" value="Unassembled WGS sequence"/>
</dbReference>
<gene>
    <name evidence="2" type="ORF">CC80DRAFT_422473</name>
</gene>
<evidence type="ECO:0008006" key="4">
    <source>
        <dbReference type="Google" id="ProtNLM"/>
    </source>
</evidence>
<dbReference type="AlphaFoldDB" id="A0A6A5TLE0"/>
<dbReference type="EMBL" id="ML977010">
    <property type="protein sequence ID" value="KAF1952532.1"/>
    <property type="molecule type" value="Genomic_DNA"/>
</dbReference>
<keyword evidence="1" id="KW-0472">Membrane</keyword>
<evidence type="ECO:0000313" key="3">
    <source>
        <dbReference type="Proteomes" id="UP000800035"/>
    </source>
</evidence>
<organism evidence="2 3">
    <name type="scientific">Byssothecium circinans</name>
    <dbReference type="NCBI Taxonomy" id="147558"/>
    <lineage>
        <taxon>Eukaryota</taxon>
        <taxon>Fungi</taxon>
        <taxon>Dikarya</taxon>
        <taxon>Ascomycota</taxon>
        <taxon>Pezizomycotina</taxon>
        <taxon>Dothideomycetes</taxon>
        <taxon>Pleosporomycetidae</taxon>
        <taxon>Pleosporales</taxon>
        <taxon>Massarineae</taxon>
        <taxon>Massarinaceae</taxon>
        <taxon>Byssothecium</taxon>
    </lineage>
</organism>
<dbReference type="Pfam" id="PF11374">
    <property type="entry name" value="DUF3176"/>
    <property type="match status" value="1"/>
</dbReference>
<evidence type="ECO:0000313" key="2">
    <source>
        <dbReference type="EMBL" id="KAF1952532.1"/>
    </source>
</evidence>
<accession>A0A6A5TLE0</accession>
<dbReference type="PANTHER" id="PTHR35394">
    <property type="entry name" value="DUF3176 DOMAIN-CONTAINING PROTEIN"/>
    <property type="match status" value="1"/>
</dbReference>
<dbReference type="InterPro" id="IPR021514">
    <property type="entry name" value="DUF3176"/>
</dbReference>
<keyword evidence="3" id="KW-1185">Reference proteome</keyword>
<proteinExistence type="predicted"/>
<name>A0A6A5TLE0_9PLEO</name>
<evidence type="ECO:0000256" key="1">
    <source>
        <dbReference type="SAM" id="Phobius"/>
    </source>
</evidence>
<protein>
    <recommendedName>
        <fullName evidence="4">DUF3176 domain containing protein</fullName>
    </recommendedName>
</protein>
<reference evidence="2" key="1">
    <citation type="journal article" date="2020" name="Stud. Mycol.">
        <title>101 Dothideomycetes genomes: a test case for predicting lifestyles and emergence of pathogens.</title>
        <authorList>
            <person name="Haridas S."/>
            <person name="Albert R."/>
            <person name="Binder M."/>
            <person name="Bloem J."/>
            <person name="Labutti K."/>
            <person name="Salamov A."/>
            <person name="Andreopoulos B."/>
            <person name="Baker S."/>
            <person name="Barry K."/>
            <person name="Bills G."/>
            <person name="Bluhm B."/>
            <person name="Cannon C."/>
            <person name="Castanera R."/>
            <person name="Culley D."/>
            <person name="Daum C."/>
            <person name="Ezra D."/>
            <person name="Gonzalez J."/>
            <person name="Henrissat B."/>
            <person name="Kuo A."/>
            <person name="Liang C."/>
            <person name="Lipzen A."/>
            <person name="Lutzoni F."/>
            <person name="Magnuson J."/>
            <person name="Mondo S."/>
            <person name="Nolan M."/>
            <person name="Ohm R."/>
            <person name="Pangilinan J."/>
            <person name="Park H.-J."/>
            <person name="Ramirez L."/>
            <person name="Alfaro M."/>
            <person name="Sun H."/>
            <person name="Tritt A."/>
            <person name="Yoshinaga Y."/>
            <person name="Zwiers L.-H."/>
            <person name="Turgeon B."/>
            <person name="Goodwin S."/>
            <person name="Spatafora J."/>
            <person name="Crous P."/>
            <person name="Grigoriev I."/>
        </authorList>
    </citation>
    <scope>NUCLEOTIDE SEQUENCE</scope>
    <source>
        <strain evidence="2">CBS 675.92</strain>
    </source>
</reference>